<dbReference type="PROSITE" id="PS50097">
    <property type="entry name" value="BTB"/>
    <property type="match status" value="1"/>
</dbReference>
<keyword evidence="2" id="KW-0677">Repeat</keyword>
<organism evidence="4 5">
    <name type="scientific">Cottoperca gobio</name>
    <name type="common">Frogmouth</name>
    <name type="synonym">Aphritis gobio</name>
    <dbReference type="NCBI Taxonomy" id="56716"/>
    <lineage>
        <taxon>Eukaryota</taxon>
        <taxon>Metazoa</taxon>
        <taxon>Chordata</taxon>
        <taxon>Craniata</taxon>
        <taxon>Vertebrata</taxon>
        <taxon>Euteleostomi</taxon>
        <taxon>Actinopterygii</taxon>
        <taxon>Neopterygii</taxon>
        <taxon>Teleostei</taxon>
        <taxon>Neoteleostei</taxon>
        <taxon>Acanthomorphata</taxon>
        <taxon>Eupercaria</taxon>
        <taxon>Perciformes</taxon>
        <taxon>Notothenioidei</taxon>
        <taxon>Bovichtidae</taxon>
        <taxon>Cottoperca</taxon>
    </lineage>
</organism>
<dbReference type="SUPFAM" id="SSF54695">
    <property type="entry name" value="POZ domain"/>
    <property type="match status" value="1"/>
</dbReference>
<evidence type="ECO:0000256" key="2">
    <source>
        <dbReference type="ARBA" id="ARBA00022737"/>
    </source>
</evidence>
<name>A0A6J2QQI1_COTGO</name>
<dbReference type="SUPFAM" id="SSF117281">
    <property type="entry name" value="Kelch motif"/>
    <property type="match status" value="1"/>
</dbReference>
<dbReference type="AlphaFoldDB" id="A0A6J2QQI1"/>
<evidence type="ECO:0000256" key="1">
    <source>
        <dbReference type="ARBA" id="ARBA00022441"/>
    </source>
</evidence>
<dbReference type="PANTHER" id="PTHR24412">
    <property type="entry name" value="KELCH PROTEIN"/>
    <property type="match status" value="1"/>
</dbReference>
<feature type="domain" description="BTB" evidence="3">
    <location>
        <begin position="25"/>
        <end position="91"/>
    </location>
</feature>
<keyword evidence="1" id="KW-0880">Kelch repeat</keyword>
<dbReference type="Pfam" id="PF00651">
    <property type="entry name" value="BTB"/>
    <property type="match status" value="1"/>
</dbReference>
<dbReference type="PANTHER" id="PTHR24412:SF172">
    <property type="entry name" value="KELCH-LIKE PROTEIN 10"/>
    <property type="match status" value="1"/>
</dbReference>
<accession>A0A6J2QQI1</accession>
<evidence type="ECO:0000313" key="4">
    <source>
        <dbReference type="Proteomes" id="UP000504630"/>
    </source>
</evidence>
<dbReference type="InterPro" id="IPR000210">
    <property type="entry name" value="BTB/POZ_dom"/>
</dbReference>
<evidence type="ECO:0000313" key="5">
    <source>
        <dbReference type="RefSeq" id="XP_029299567.1"/>
    </source>
</evidence>
<dbReference type="FunFam" id="1.25.40.420:FF:000001">
    <property type="entry name" value="Kelch-like family member 12"/>
    <property type="match status" value="1"/>
</dbReference>
<evidence type="ECO:0000259" key="3">
    <source>
        <dbReference type="PROSITE" id="PS50097"/>
    </source>
</evidence>
<dbReference type="SMART" id="SM00612">
    <property type="entry name" value="Kelch"/>
    <property type="match status" value="6"/>
</dbReference>
<dbReference type="InParanoid" id="A0A6J2QQI1"/>
<dbReference type="Pfam" id="PF07707">
    <property type="entry name" value="BACK"/>
    <property type="match status" value="1"/>
</dbReference>
<dbReference type="RefSeq" id="XP_029299567.1">
    <property type="nucleotide sequence ID" value="XM_029443707.1"/>
</dbReference>
<dbReference type="SMART" id="SM00225">
    <property type="entry name" value="BTB"/>
    <property type="match status" value="1"/>
</dbReference>
<sequence length="594" mass="67394">MSDQGKSSNEPSSVFNDLRLKGEFCDAVIKVEDVEFQIHRVVLCRCSPYFLALFRRWSTPDQRVFDIPGLSPGMMEVIIEFAYNGSVSVTKQNVQELLLAADQLTVMDIVHTCCNFLGEQLCPKNCIGIFQFTNICCCSELQRKAFHYIIDHFEEVVSSEEFLELSVQEISDIIDRDDLNVRKESTVFEAILRWITNLPEERKVHIAVLLSKVRLGLTSMNYMRNNVMSNELVTNNIECQPIVKEASETIFHIMTNRHNVFGLSHPLARPRLPNAILLAIGGWSGGDPTNGIEAYDIRTDYWINVSNSHERPRAYHGTAFLNKNVYCVGGFDRVEHFNSVRRFDLSTRTWHEVASMYCRRCYVSVTVLNGYIYAMGGYDGHTRLNTAERYRPETNQWSLIAPMHEHRSDASCTTLHNKVYICGGFNGNECLQSSECYCPETDQWTIISLMNSRRSGIGVIAYANHVYAVGGFDGTTRLRSAEAYNPWSNTWHEVSPMLTPRSNFGIEVLEDRLFVVGGFNGFTTSYNVEYYDATTDEWSEACDMEIFRSALSCCVVSGLPNMAEYTVPRDTLTLSCLDDVSVESLETGLSVERS</sequence>
<protein>
    <submittedName>
        <fullName evidence="5">Kelch-like protein 10</fullName>
    </submittedName>
</protein>
<dbReference type="Gene3D" id="2.120.10.80">
    <property type="entry name" value="Kelch-type beta propeller"/>
    <property type="match status" value="1"/>
</dbReference>
<dbReference type="InterPro" id="IPR011705">
    <property type="entry name" value="BACK"/>
</dbReference>
<dbReference type="InterPro" id="IPR017096">
    <property type="entry name" value="BTB-kelch_protein"/>
</dbReference>
<dbReference type="Gene3D" id="1.25.40.420">
    <property type="match status" value="1"/>
</dbReference>
<dbReference type="Proteomes" id="UP000504630">
    <property type="component" value="Chromosome 11"/>
</dbReference>
<dbReference type="InterPro" id="IPR015915">
    <property type="entry name" value="Kelch-typ_b-propeller"/>
</dbReference>
<dbReference type="PIRSF" id="PIRSF037037">
    <property type="entry name" value="Kelch-like_protein_gigaxonin"/>
    <property type="match status" value="1"/>
</dbReference>
<proteinExistence type="predicted"/>
<dbReference type="OrthoDB" id="191037at2759"/>
<reference evidence="5" key="1">
    <citation type="submission" date="2025-08" db="UniProtKB">
        <authorList>
            <consortium name="RefSeq"/>
        </authorList>
    </citation>
    <scope>IDENTIFICATION</scope>
</reference>
<dbReference type="KEGG" id="cgob:115016040"/>
<dbReference type="SMART" id="SM00875">
    <property type="entry name" value="BACK"/>
    <property type="match status" value="1"/>
</dbReference>
<dbReference type="InterPro" id="IPR011333">
    <property type="entry name" value="SKP1/BTB/POZ_sf"/>
</dbReference>
<dbReference type="Gene3D" id="3.30.710.10">
    <property type="entry name" value="Potassium Channel Kv1.1, Chain A"/>
    <property type="match status" value="1"/>
</dbReference>
<gene>
    <name evidence="5" type="primary">LOC115016040</name>
</gene>
<dbReference type="InterPro" id="IPR006652">
    <property type="entry name" value="Kelch_1"/>
</dbReference>
<dbReference type="Pfam" id="PF01344">
    <property type="entry name" value="Kelch_1"/>
    <property type="match status" value="6"/>
</dbReference>
<dbReference type="GeneID" id="115016040"/>
<keyword evidence="4" id="KW-1185">Reference proteome</keyword>